<sequence length="327" mass="35172">MGTYHLDEELTPSISALPRIDRTDIAQARKITSSRFAGSGRSDALEKGVTVQEHSGTGEDGESFRLRVYRPEHRTNRGVVYHVHGGGFILGDLETDHLRTLEIAREVGSVVVAVEYRLAPEWPFPTPVEDVYCGLAWLHERAAALDVDPSLVVLHGVSAGGALAASTALLARDRNGPPICFQFLKSPVLDDRLATASSIRFTDTPALHRRDAELCWSAYLGPLGRGTGAVPPYAAPARANDLTGLPRTYVSVAEFDPLRDEGIDYARALLAAGVPVEVHLFPGTYHGSGAVREAAVSRRELAEEVAVLRKAVTRTPRPATARAGEGG</sequence>
<dbReference type="RefSeq" id="WP_344865550.1">
    <property type="nucleotide sequence ID" value="NZ_BAAAZN010000014.1"/>
</dbReference>
<dbReference type="Pfam" id="PF07859">
    <property type="entry name" value="Abhydrolase_3"/>
    <property type="match status" value="1"/>
</dbReference>
<name>A0ABP6XIL5_9PSEU</name>
<gene>
    <name evidence="4" type="ORF">GCM10022222_58620</name>
</gene>
<dbReference type="EMBL" id="BAAAZN010000014">
    <property type="protein sequence ID" value="GAA3566991.1"/>
    <property type="molecule type" value="Genomic_DNA"/>
</dbReference>
<dbReference type="InterPro" id="IPR050300">
    <property type="entry name" value="GDXG_lipolytic_enzyme"/>
</dbReference>
<comment type="caution">
    <text evidence="4">The sequence shown here is derived from an EMBL/GenBank/DDBJ whole genome shotgun (WGS) entry which is preliminary data.</text>
</comment>
<dbReference type="InterPro" id="IPR013094">
    <property type="entry name" value="AB_hydrolase_3"/>
</dbReference>
<evidence type="ECO:0000256" key="2">
    <source>
        <dbReference type="SAM" id="MobiDB-lite"/>
    </source>
</evidence>
<proteinExistence type="predicted"/>
<dbReference type="Proteomes" id="UP001500689">
    <property type="component" value="Unassembled WGS sequence"/>
</dbReference>
<feature type="domain" description="Alpha/beta hydrolase fold-3" evidence="3">
    <location>
        <begin position="81"/>
        <end position="287"/>
    </location>
</feature>
<dbReference type="PANTHER" id="PTHR48081:SF8">
    <property type="entry name" value="ALPHA_BETA HYDROLASE FOLD-3 DOMAIN-CONTAINING PROTEIN-RELATED"/>
    <property type="match status" value="1"/>
</dbReference>
<evidence type="ECO:0000256" key="1">
    <source>
        <dbReference type="ARBA" id="ARBA00022801"/>
    </source>
</evidence>
<keyword evidence="1 4" id="KW-0378">Hydrolase</keyword>
<accession>A0ABP6XIL5</accession>
<dbReference type="InterPro" id="IPR029058">
    <property type="entry name" value="AB_hydrolase_fold"/>
</dbReference>
<organism evidence="4 5">
    <name type="scientific">Amycolatopsis ultiminotia</name>
    <dbReference type="NCBI Taxonomy" id="543629"/>
    <lineage>
        <taxon>Bacteria</taxon>
        <taxon>Bacillati</taxon>
        <taxon>Actinomycetota</taxon>
        <taxon>Actinomycetes</taxon>
        <taxon>Pseudonocardiales</taxon>
        <taxon>Pseudonocardiaceae</taxon>
        <taxon>Amycolatopsis</taxon>
    </lineage>
</organism>
<dbReference type="PANTHER" id="PTHR48081">
    <property type="entry name" value="AB HYDROLASE SUPERFAMILY PROTEIN C4A8.06C"/>
    <property type="match status" value="1"/>
</dbReference>
<evidence type="ECO:0000259" key="3">
    <source>
        <dbReference type="Pfam" id="PF07859"/>
    </source>
</evidence>
<protein>
    <submittedName>
        <fullName evidence="4">Alpha/beta hydrolase</fullName>
    </submittedName>
</protein>
<feature type="region of interest" description="Disordered" evidence="2">
    <location>
        <begin position="38"/>
        <end position="58"/>
    </location>
</feature>
<evidence type="ECO:0000313" key="4">
    <source>
        <dbReference type="EMBL" id="GAA3566991.1"/>
    </source>
</evidence>
<reference evidence="5" key="1">
    <citation type="journal article" date="2019" name="Int. J. Syst. Evol. Microbiol.">
        <title>The Global Catalogue of Microorganisms (GCM) 10K type strain sequencing project: providing services to taxonomists for standard genome sequencing and annotation.</title>
        <authorList>
            <consortium name="The Broad Institute Genomics Platform"/>
            <consortium name="The Broad Institute Genome Sequencing Center for Infectious Disease"/>
            <person name="Wu L."/>
            <person name="Ma J."/>
        </authorList>
    </citation>
    <scope>NUCLEOTIDE SEQUENCE [LARGE SCALE GENOMIC DNA]</scope>
    <source>
        <strain evidence="5">JCM 16898</strain>
    </source>
</reference>
<evidence type="ECO:0000313" key="5">
    <source>
        <dbReference type="Proteomes" id="UP001500689"/>
    </source>
</evidence>
<dbReference type="GO" id="GO:0016787">
    <property type="term" value="F:hydrolase activity"/>
    <property type="evidence" value="ECO:0007669"/>
    <property type="project" value="UniProtKB-KW"/>
</dbReference>
<dbReference type="SUPFAM" id="SSF53474">
    <property type="entry name" value="alpha/beta-Hydrolases"/>
    <property type="match status" value="1"/>
</dbReference>
<dbReference type="Gene3D" id="3.40.50.1820">
    <property type="entry name" value="alpha/beta hydrolase"/>
    <property type="match status" value="1"/>
</dbReference>
<keyword evidence="5" id="KW-1185">Reference proteome</keyword>